<reference evidence="3" key="1">
    <citation type="journal article" date="2019" name="Int. J. Syst. Evol. Microbiol.">
        <title>The Global Catalogue of Microorganisms (GCM) 10K type strain sequencing project: providing services to taxonomists for standard genome sequencing and annotation.</title>
        <authorList>
            <consortium name="The Broad Institute Genomics Platform"/>
            <consortium name="The Broad Institute Genome Sequencing Center for Infectious Disease"/>
            <person name="Wu L."/>
            <person name="Ma J."/>
        </authorList>
    </citation>
    <scope>NUCLEOTIDE SEQUENCE [LARGE SCALE GENOMIC DNA]</scope>
    <source>
        <strain evidence="3">JCM 18302</strain>
    </source>
</reference>
<dbReference type="Proteomes" id="UP001500804">
    <property type="component" value="Unassembled WGS sequence"/>
</dbReference>
<dbReference type="EMBL" id="BAABJO010000032">
    <property type="protein sequence ID" value="GAA5135727.1"/>
    <property type="molecule type" value="Genomic_DNA"/>
</dbReference>
<dbReference type="SUPFAM" id="SSF47598">
    <property type="entry name" value="Ribbon-helix-helix"/>
    <property type="match status" value="1"/>
</dbReference>
<gene>
    <name evidence="2" type="ORF">GCM10023320_65720</name>
</gene>
<dbReference type="InterPro" id="IPR053853">
    <property type="entry name" value="FitA-like_RHH"/>
</dbReference>
<dbReference type="Pfam" id="PF22513">
    <property type="entry name" value="FitA-like_RHH"/>
    <property type="match status" value="1"/>
</dbReference>
<name>A0ABP9NWT6_9PSEU</name>
<evidence type="ECO:0000313" key="2">
    <source>
        <dbReference type="EMBL" id="GAA5135727.1"/>
    </source>
</evidence>
<proteinExistence type="predicted"/>
<evidence type="ECO:0000259" key="1">
    <source>
        <dbReference type="Pfam" id="PF22513"/>
    </source>
</evidence>
<dbReference type="InterPro" id="IPR010985">
    <property type="entry name" value="Ribbon_hlx_hlx"/>
</dbReference>
<keyword evidence="3" id="KW-1185">Reference proteome</keyword>
<evidence type="ECO:0000313" key="3">
    <source>
        <dbReference type="Proteomes" id="UP001500804"/>
    </source>
</evidence>
<comment type="caution">
    <text evidence="2">The sequence shown here is derived from an EMBL/GenBank/DDBJ whole genome shotgun (WGS) entry which is preliminary data.</text>
</comment>
<feature type="domain" description="Antitoxin FitA-like ribbon-helix-helix" evidence="1">
    <location>
        <begin position="2"/>
        <end position="37"/>
    </location>
</feature>
<protein>
    <submittedName>
        <fullName evidence="2">Antitoxin VapB1</fullName>
    </submittedName>
</protein>
<organism evidence="2 3">
    <name type="scientific">Pseudonocardia adelaidensis</name>
    <dbReference type="NCBI Taxonomy" id="648754"/>
    <lineage>
        <taxon>Bacteria</taxon>
        <taxon>Bacillati</taxon>
        <taxon>Actinomycetota</taxon>
        <taxon>Actinomycetes</taxon>
        <taxon>Pseudonocardiales</taxon>
        <taxon>Pseudonocardiaceae</taxon>
        <taxon>Pseudonocardia</taxon>
    </lineage>
</organism>
<sequence>MATIQIRDIPDDVYESIRQEAKAAGQSLQAYMREQVTELARRRARWSEIVAEWEAELERFGPTVSREQVLADLDEDRRR</sequence>
<accession>A0ABP9NWT6</accession>
<dbReference type="RefSeq" id="WP_345610508.1">
    <property type="nucleotide sequence ID" value="NZ_BAABJO010000032.1"/>
</dbReference>